<evidence type="ECO:0000313" key="3">
    <source>
        <dbReference type="EMBL" id="SFA52729.1"/>
    </source>
</evidence>
<name>A0A1I0TLS9_9BACL</name>
<gene>
    <name evidence="3" type="ORF">SAMN05192569_10387</name>
</gene>
<feature type="transmembrane region" description="Helical" evidence="2">
    <location>
        <begin position="7"/>
        <end position="27"/>
    </location>
</feature>
<keyword evidence="2" id="KW-1133">Transmembrane helix</keyword>
<feature type="transmembrane region" description="Helical" evidence="2">
    <location>
        <begin position="54"/>
        <end position="72"/>
    </location>
</feature>
<organism evidence="3 4">
    <name type="scientific">Parageobacillus thermantarcticus</name>
    <dbReference type="NCBI Taxonomy" id="186116"/>
    <lineage>
        <taxon>Bacteria</taxon>
        <taxon>Bacillati</taxon>
        <taxon>Bacillota</taxon>
        <taxon>Bacilli</taxon>
        <taxon>Bacillales</taxon>
        <taxon>Anoxybacillaceae</taxon>
        <taxon>Parageobacillus</taxon>
    </lineage>
</organism>
<keyword evidence="2" id="KW-0472">Membrane</keyword>
<dbReference type="STRING" id="186116.SAMN05192569_10387"/>
<keyword evidence="4" id="KW-1185">Reference proteome</keyword>
<evidence type="ECO:0000256" key="1">
    <source>
        <dbReference type="SAM" id="Coils"/>
    </source>
</evidence>
<evidence type="ECO:0000313" key="4">
    <source>
        <dbReference type="Proteomes" id="UP000198650"/>
    </source>
</evidence>
<feature type="coiled-coil region" evidence="1">
    <location>
        <begin position="69"/>
        <end position="103"/>
    </location>
</feature>
<accession>A0A1I0TLS9</accession>
<keyword evidence="1" id="KW-0175">Coiled coil</keyword>
<dbReference type="Proteomes" id="UP000198650">
    <property type="component" value="Unassembled WGS sequence"/>
</dbReference>
<keyword evidence="2" id="KW-0812">Transmembrane</keyword>
<protein>
    <submittedName>
        <fullName evidence="3">Uncharacterized protein</fullName>
    </submittedName>
</protein>
<reference evidence="4" key="1">
    <citation type="submission" date="2016-10" db="EMBL/GenBank/DDBJ databases">
        <authorList>
            <person name="Varghese N."/>
            <person name="Submissions S."/>
        </authorList>
    </citation>
    <scope>NUCLEOTIDE SEQUENCE [LARGE SCALE GENOMIC DNA]</scope>
    <source>
        <strain evidence="4">M1</strain>
    </source>
</reference>
<dbReference type="RefSeq" id="WP_090950941.1">
    <property type="nucleotide sequence ID" value="NZ_FOJS01000038.1"/>
</dbReference>
<dbReference type="OrthoDB" id="2986471at2"/>
<dbReference type="AlphaFoldDB" id="A0A1I0TLS9"/>
<dbReference type="EMBL" id="FOJS01000038">
    <property type="protein sequence ID" value="SFA52729.1"/>
    <property type="molecule type" value="Genomic_DNA"/>
</dbReference>
<evidence type="ECO:0000256" key="2">
    <source>
        <dbReference type="SAM" id="Phobius"/>
    </source>
</evidence>
<proteinExistence type="predicted"/>
<sequence length="336" mass="39497">MKNNKMVIFSFTMFIITLLGGFLYPIVSDVVLGDTKDVINDMVSPYLKPMSPRGYIPLILLLITVILKAYQLSLEKESLENKINRLEEEKVQLLKRLETYIDKRVLKPSIHIVSNRKEDKLAFIKSKMEAFVKREPYVKGIQLYEYSLSTNKVHIKRVVEFVDDVSSWDSVTLNFQPNLLREFHNAIQRGEEKEFIKKCEYEINSLNDEDINDHDIFKFVLMNVAIHLLSKKEKVFPRINVSNVYKMYRRNKRIGIIEAVIYITYTNSEDYYIFEKKYGDSEKVGRYYFTLPYTINNEPHIMLITFDKVIKEISKSGNIVNVLSERVESLLNTLEN</sequence>